<gene>
    <name evidence="2" type="ORF">CC1G_06874</name>
</gene>
<sequence>MTTTASTSYKEEWLTGPQSTQFYTRTYLPPGEASPKAVIVFVHGFAEHIGRYTHFHPWLAQRGIAVFAFDQRGYGLTAQDTTGRKSKTSAYGKTCWKDQMGDIDWALKHARNLFPGIPIFLMGHSMGGAEALGFPIETSSSYKDGLALVTAVISTSPLIAQTSPAPSLMKWLGSMASVLLPNTLIPADVNADDLCHDSEVNAAYLKDPLVKQQGSLKGISDMLSKGEALRKELYKNWPPALPVLIVHGNEDKVTCCKASKEFYEAIPATNKKFELFEGGFHELQNEPDGVKEKLVEQIVNFVEETVPTAQVSGGGGSDASVPKASL</sequence>
<dbReference type="OrthoDB" id="10249433at2759"/>
<accession>A8N702</accession>
<dbReference type="InterPro" id="IPR051044">
    <property type="entry name" value="MAG_DAG_Lipase"/>
</dbReference>
<protein>
    <recommendedName>
        <fullName evidence="1">Serine aminopeptidase S33 domain-containing protein</fullName>
    </recommendedName>
</protein>
<dbReference type="EMBL" id="AACS02000003">
    <property type="protein sequence ID" value="EAU91239.1"/>
    <property type="molecule type" value="Genomic_DNA"/>
</dbReference>
<dbReference type="VEuPathDB" id="FungiDB:CC1G_06874"/>
<dbReference type="AlphaFoldDB" id="A8N702"/>
<dbReference type="KEGG" id="cci:CC1G_06874"/>
<organism evidence="2 3">
    <name type="scientific">Coprinopsis cinerea (strain Okayama-7 / 130 / ATCC MYA-4618 / FGSC 9003)</name>
    <name type="common">Inky cap fungus</name>
    <name type="synonym">Hormographiella aspergillata</name>
    <dbReference type="NCBI Taxonomy" id="240176"/>
    <lineage>
        <taxon>Eukaryota</taxon>
        <taxon>Fungi</taxon>
        <taxon>Dikarya</taxon>
        <taxon>Basidiomycota</taxon>
        <taxon>Agaricomycotina</taxon>
        <taxon>Agaricomycetes</taxon>
        <taxon>Agaricomycetidae</taxon>
        <taxon>Agaricales</taxon>
        <taxon>Agaricineae</taxon>
        <taxon>Psathyrellaceae</taxon>
        <taxon>Coprinopsis</taxon>
    </lineage>
</organism>
<feature type="domain" description="Serine aminopeptidase S33" evidence="1">
    <location>
        <begin position="34"/>
        <end position="288"/>
    </location>
</feature>
<dbReference type="RefSeq" id="XP_001830608.1">
    <property type="nucleotide sequence ID" value="XM_001830556.1"/>
</dbReference>
<dbReference type="Gene3D" id="3.40.50.1820">
    <property type="entry name" value="alpha/beta hydrolase"/>
    <property type="match status" value="1"/>
</dbReference>
<keyword evidence="3" id="KW-1185">Reference proteome</keyword>
<dbReference type="SUPFAM" id="SSF53474">
    <property type="entry name" value="alpha/beta-Hydrolases"/>
    <property type="match status" value="1"/>
</dbReference>
<dbReference type="InterPro" id="IPR029058">
    <property type="entry name" value="AB_hydrolase_fold"/>
</dbReference>
<evidence type="ECO:0000313" key="2">
    <source>
        <dbReference type="EMBL" id="EAU91239.1"/>
    </source>
</evidence>
<name>A8N702_COPC7</name>
<dbReference type="FunCoup" id="A8N702">
    <property type="interactions" value="127"/>
</dbReference>
<comment type="caution">
    <text evidence="2">The sequence shown here is derived from an EMBL/GenBank/DDBJ whole genome shotgun (WGS) entry which is preliminary data.</text>
</comment>
<dbReference type="InterPro" id="IPR022742">
    <property type="entry name" value="Hydrolase_4"/>
</dbReference>
<dbReference type="STRING" id="240176.A8N702"/>
<proteinExistence type="predicted"/>
<evidence type="ECO:0000313" key="3">
    <source>
        <dbReference type="Proteomes" id="UP000001861"/>
    </source>
</evidence>
<dbReference type="OMA" id="QNAQNLW"/>
<dbReference type="GeneID" id="6007053"/>
<dbReference type="ESTHER" id="copc7-a8n702">
    <property type="family name" value="Monoglyceridelipase_lysophospholip"/>
</dbReference>
<dbReference type="PANTHER" id="PTHR11614">
    <property type="entry name" value="PHOSPHOLIPASE-RELATED"/>
    <property type="match status" value="1"/>
</dbReference>
<dbReference type="InParanoid" id="A8N702"/>
<dbReference type="Proteomes" id="UP000001861">
    <property type="component" value="Unassembled WGS sequence"/>
</dbReference>
<evidence type="ECO:0000259" key="1">
    <source>
        <dbReference type="Pfam" id="PF12146"/>
    </source>
</evidence>
<dbReference type="eggNOG" id="KOG1455">
    <property type="taxonomic scope" value="Eukaryota"/>
</dbReference>
<reference evidence="2 3" key="1">
    <citation type="journal article" date="2010" name="Proc. Natl. Acad. Sci. U.S.A.">
        <title>Insights into evolution of multicellular fungi from the assembled chromosomes of the mushroom Coprinopsis cinerea (Coprinus cinereus).</title>
        <authorList>
            <person name="Stajich J.E."/>
            <person name="Wilke S.K."/>
            <person name="Ahren D."/>
            <person name="Au C.H."/>
            <person name="Birren B.W."/>
            <person name="Borodovsky M."/>
            <person name="Burns C."/>
            <person name="Canback B."/>
            <person name="Casselton L.A."/>
            <person name="Cheng C.K."/>
            <person name="Deng J."/>
            <person name="Dietrich F.S."/>
            <person name="Fargo D.C."/>
            <person name="Farman M.L."/>
            <person name="Gathman A.C."/>
            <person name="Goldberg J."/>
            <person name="Guigo R."/>
            <person name="Hoegger P.J."/>
            <person name="Hooker J.B."/>
            <person name="Huggins A."/>
            <person name="James T.Y."/>
            <person name="Kamada T."/>
            <person name="Kilaru S."/>
            <person name="Kodira C."/>
            <person name="Kues U."/>
            <person name="Kupfer D."/>
            <person name="Kwan H.S."/>
            <person name="Lomsadze A."/>
            <person name="Li W."/>
            <person name="Lilly W.W."/>
            <person name="Ma L.J."/>
            <person name="Mackey A.J."/>
            <person name="Manning G."/>
            <person name="Martin F."/>
            <person name="Muraguchi H."/>
            <person name="Natvig D.O."/>
            <person name="Palmerini H."/>
            <person name="Ramesh M.A."/>
            <person name="Rehmeyer C.J."/>
            <person name="Roe B.A."/>
            <person name="Shenoy N."/>
            <person name="Stanke M."/>
            <person name="Ter-Hovhannisyan V."/>
            <person name="Tunlid A."/>
            <person name="Velagapudi R."/>
            <person name="Vision T.J."/>
            <person name="Zeng Q."/>
            <person name="Zolan M.E."/>
            <person name="Pukkila P.J."/>
        </authorList>
    </citation>
    <scope>NUCLEOTIDE SEQUENCE [LARGE SCALE GENOMIC DNA]</scope>
    <source>
        <strain evidence="3">Okayama-7 / 130 / ATCC MYA-4618 / FGSC 9003</strain>
    </source>
</reference>
<dbReference type="Pfam" id="PF12146">
    <property type="entry name" value="Hydrolase_4"/>
    <property type="match status" value="1"/>
</dbReference>